<dbReference type="AlphaFoldDB" id="A0A1V5SVZ0"/>
<sequence length="170" mass="18710">MKKDYSVRLFTYTALFAVLAVLGSFIHFPIGPVKVFPFQHAINVVAGIMIGPWFGMLAAFLAALVRLMLGTGTLFAFPGGVPGAFVVGILYHHFIRRDWVGFFEPVGTVLIGATLSAYLVAPWMEMSVTLSFFQISFLMSCFPGSVIGFLLIKILRKLTWLNIEILNGGE</sequence>
<feature type="transmembrane region" description="Helical" evidence="1">
    <location>
        <begin position="42"/>
        <end position="69"/>
    </location>
</feature>
<reference evidence="2" key="1">
    <citation type="submission" date="2017-02" db="EMBL/GenBank/DDBJ databases">
        <title>Delving into the versatile metabolic prowess of the omnipresent phylum Bacteroidetes.</title>
        <authorList>
            <person name="Nobu M.K."/>
            <person name="Mei R."/>
            <person name="Narihiro T."/>
            <person name="Kuroda K."/>
            <person name="Liu W.-T."/>
        </authorList>
    </citation>
    <scope>NUCLEOTIDE SEQUENCE</scope>
    <source>
        <strain evidence="2">ADurb.Bin276</strain>
    </source>
</reference>
<feature type="transmembrane region" description="Helical" evidence="1">
    <location>
        <begin position="130"/>
        <end position="152"/>
    </location>
</feature>
<feature type="transmembrane region" description="Helical" evidence="1">
    <location>
        <begin position="106"/>
        <end position="124"/>
    </location>
</feature>
<evidence type="ECO:0000313" key="2">
    <source>
        <dbReference type="EMBL" id="OQA58685.1"/>
    </source>
</evidence>
<evidence type="ECO:0000256" key="1">
    <source>
        <dbReference type="SAM" id="Phobius"/>
    </source>
</evidence>
<comment type="caution">
    <text evidence="2">The sequence shown here is derived from an EMBL/GenBank/DDBJ whole genome shotgun (WGS) entry which is preliminary data.</text>
</comment>
<protein>
    <submittedName>
        <fullName evidence="2">Thiamine-precursor transporter protein (ThiW)</fullName>
    </submittedName>
</protein>
<keyword evidence="1" id="KW-0812">Transmembrane</keyword>
<organism evidence="2">
    <name type="scientific">Candidatus Atribacter allofermentans</name>
    <dbReference type="NCBI Taxonomy" id="1852833"/>
    <lineage>
        <taxon>Bacteria</taxon>
        <taxon>Pseudomonadati</taxon>
        <taxon>Atribacterota</taxon>
        <taxon>Atribacteria</taxon>
        <taxon>Atribacterales</taxon>
        <taxon>Atribacteraceae</taxon>
        <taxon>Atribacter</taxon>
    </lineage>
</organism>
<gene>
    <name evidence="2" type="ORF">BWY41_01011</name>
</gene>
<proteinExistence type="predicted"/>
<dbReference type="Proteomes" id="UP000485569">
    <property type="component" value="Unassembled WGS sequence"/>
</dbReference>
<keyword evidence="1" id="KW-1133">Transmembrane helix</keyword>
<dbReference type="Pfam" id="PF09512">
    <property type="entry name" value="ThiW"/>
    <property type="match status" value="1"/>
</dbReference>
<dbReference type="InterPro" id="IPR012652">
    <property type="entry name" value="ThiW"/>
</dbReference>
<dbReference type="PIRSF" id="PIRSF024534">
    <property type="entry name" value="ThiW"/>
    <property type="match status" value="1"/>
</dbReference>
<accession>A0A1V5SVZ0</accession>
<dbReference type="Gene3D" id="1.10.1760.20">
    <property type="match status" value="1"/>
</dbReference>
<keyword evidence="1" id="KW-0472">Membrane</keyword>
<feature type="transmembrane region" description="Helical" evidence="1">
    <location>
        <begin position="75"/>
        <end position="94"/>
    </location>
</feature>
<name>A0A1V5SVZ0_9BACT</name>
<dbReference type="EMBL" id="MWBQ01000067">
    <property type="protein sequence ID" value="OQA58685.1"/>
    <property type="molecule type" value="Genomic_DNA"/>
</dbReference>
<dbReference type="NCBIfam" id="TIGR02359">
    <property type="entry name" value="thiW"/>
    <property type="match status" value="1"/>
</dbReference>
<feature type="transmembrane region" description="Helical" evidence="1">
    <location>
        <begin position="12"/>
        <end position="30"/>
    </location>
</feature>